<evidence type="ECO:0000256" key="5">
    <source>
        <dbReference type="ARBA" id="ARBA00022786"/>
    </source>
</evidence>
<evidence type="ECO:0000256" key="10">
    <source>
        <dbReference type="ARBA" id="ARBA00032453"/>
    </source>
</evidence>
<feature type="compositionally biased region" description="Polar residues" evidence="11">
    <location>
        <begin position="436"/>
        <end position="450"/>
    </location>
</feature>
<feature type="compositionally biased region" description="Basic and acidic residues" evidence="11">
    <location>
        <begin position="465"/>
        <end position="476"/>
    </location>
</feature>
<dbReference type="GO" id="GO:0005829">
    <property type="term" value="C:cytosol"/>
    <property type="evidence" value="ECO:0007669"/>
    <property type="project" value="TreeGrafter"/>
</dbReference>
<comment type="similarity">
    <text evidence="2">Belongs to the peptidase C19 family.</text>
</comment>
<feature type="region of interest" description="Disordered" evidence="11">
    <location>
        <begin position="422"/>
        <end position="476"/>
    </location>
</feature>
<feature type="compositionally biased region" description="Basic and acidic residues" evidence="11">
    <location>
        <begin position="1302"/>
        <end position="1311"/>
    </location>
</feature>
<evidence type="ECO:0000256" key="8">
    <source>
        <dbReference type="ARBA" id="ARBA00026136"/>
    </source>
</evidence>
<feature type="region of interest" description="Disordered" evidence="11">
    <location>
        <begin position="950"/>
        <end position="990"/>
    </location>
</feature>
<dbReference type="EMBL" id="JASPKY010000492">
    <property type="protein sequence ID" value="KAK9695097.1"/>
    <property type="molecule type" value="Genomic_DNA"/>
</dbReference>
<evidence type="ECO:0000313" key="14">
    <source>
        <dbReference type="Proteomes" id="UP001458880"/>
    </source>
</evidence>
<keyword evidence="5" id="KW-0833">Ubl conjugation pathway</keyword>
<dbReference type="PANTHER" id="PTHR24006">
    <property type="entry name" value="UBIQUITIN CARBOXYL-TERMINAL HYDROLASE"/>
    <property type="match status" value="1"/>
</dbReference>
<name>A0AAW1IXI4_POPJA</name>
<gene>
    <name evidence="13" type="ORF">QE152_g33100</name>
</gene>
<dbReference type="InterPro" id="IPR050164">
    <property type="entry name" value="Peptidase_C19"/>
</dbReference>
<protein>
    <recommendedName>
        <fullName evidence="8">Ubiquitin carboxyl-terminal hydrolase 47</fullName>
        <ecNumber evidence="3">3.4.19.12</ecNumber>
    </recommendedName>
    <alternativeName>
        <fullName evidence="9">Ubiquitin thioesterase 47</fullName>
    </alternativeName>
    <alternativeName>
        <fullName evidence="10">Ubiquitin-specific-processing protease 47</fullName>
    </alternativeName>
</protein>
<feature type="compositionally biased region" description="Basic and acidic residues" evidence="11">
    <location>
        <begin position="1323"/>
        <end position="1347"/>
    </location>
</feature>
<feature type="compositionally biased region" description="Low complexity" evidence="11">
    <location>
        <begin position="923"/>
        <end position="933"/>
    </location>
</feature>
<dbReference type="SUPFAM" id="SSF54001">
    <property type="entry name" value="Cysteine proteinases"/>
    <property type="match status" value="1"/>
</dbReference>
<comment type="catalytic activity">
    <reaction evidence="1">
        <text>Thiol-dependent hydrolysis of ester, thioester, amide, peptide and isopeptide bonds formed by the C-terminal Gly of ubiquitin (a 76-residue protein attached to proteins as an intracellular targeting signal).</text>
        <dbReference type="EC" id="3.4.19.12"/>
    </reaction>
</comment>
<dbReference type="EC" id="3.4.19.12" evidence="3"/>
<feature type="domain" description="USP" evidence="12">
    <location>
        <begin position="165"/>
        <end position="559"/>
    </location>
</feature>
<dbReference type="InterPro" id="IPR001394">
    <property type="entry name" value="Peptidase_C19_UCH"/>
</dbReference>
<dbReference type="Pfam" id="PF00443">
    <property type="entry name" value="UCH"/>
    <property type="match status" value="1"/>
</dbReference>
<dbReference type="PROSITE" id="PS00973">
    <property type="entry name" value="USP_2"/>
    <property type="match status" value="1"/>
</dbReference>
<sequence>MLSPASFKASEMVCLSNEGTIQATVKDTTILNFKRQCIVQLSPTKLVDNIFIEVSNQFEYEVDAFELILQNQNGDTTILNEHKNKTFGEINDLNLSGRITIILVALKKKLTLTVNESADDDLLLGASASPGGEVSSSSADTTVNLSVELYCPRNQLSKVESCNYIGLVNQAMTCYLNSLLQALFMTPEFRNALYNWEFDGKNQEKSIPFQLQKLFVNLQTSRKSAVETTDLTHSFGWDMHEAWEQHDIQELCRVMFDALEQTFKNTKQANLINDLYEGKMIDYVKCLECRTEKSREDTFLDIPLPVRPFGCVVAYNSVEEALRAFVQPETLDGNNQYFCEKCNKKCDAHKGLKFVKFPYLLTLHLKRFDFDYTTMHRIKLNDKVVFPEILNLNSFVPVQKNISTVDDIVEEKENITNKCDDCSTTDSGSALDDESCQGTDVSSTVNGQDENCQDDDEGIDVSSGNHHENDKNRTHEPKGPYIYELFSIMIHSGSASGGHYYAYIKDFKKNHWFCFNDQSVTRITEDDIQKTYGGGPQRGYYSGAYTSSTNAYMLMYRQRDKNRNCNITEDDIQKTYGGGPQRGYYSGAYTSSTNAYMLMYRQRDKNRNCNVITVEQFPMHIHKLLVQMREKEENDRLAKEKENDMFKLKVYCNLPVTNMLKDFKVFPFNDNTLAETASEVYEKLDLKGTVSLEDCRLVTYNKVQDCIECSFDRDDYKFCDMPVKDYIRHDWYLEIRKHGEPFENYKPGGVKMRVYNVSIENEEVQGPFNIRINPGETVREVKIRLARMFSPVFEMDVENLKLVLEVYSESTHLDEDDLPIKFEPNCVSYKLYVSSVAQSDENDKHQIISKMHKVIDRFVHIINIDIILPDNDIGTLEALSIPPLDLNQNIDRSEMGSGDRLSNSPSLRVSPQPNNATIEGFGDQSNSEDSSLSDSDRTLVGDAPGDCIGILSSSSNSPADQHMASPSDPTEDTYSDEVFGNPPEEMNWDDETTHSQNYYFKVMCITTQNKDSIADQDCTRFCRIMVDKRMTIGRLKKHLESVVGVPTQYFKIYHQYPNQDTELTDMNKNLNTMKDGDKLLIKLGRVLKKNEMSGKIYHLKPDSTEPFTYLFDYIIAKGQTVASVKKDILLQAKKQHMIDIPYNKCRLRKKNWKNPSKIFLDYQKFSEDIPITNKFEMILQDLGEEERLTKPNQLAIFVKRWCPETLTLTPFHEVVLDKPCLEVLKKQLSEESGIPENYLDMAFIKNYFPCDMNILDVQNGLDWNSGISQFDTYLLHGRDDGSVFFYRDNRESMKELTQEEKKEINQRENLRLGRNSSKTFSPNRRERGLKIYLDKTQDKKPDDSVAD</sequence>
<dbReference type="Pfam" id="PF19718">
    <property type="entry name" value="USP47_C"/>
    <property type="match status" value="1"/>
</dbReference>
<evidence type="ECO:0000256" key="2">
    <source>
        <dbReference type="ARBA" id="ARBA00009085"/>
    </source>
</evidence>
<dbReference type="Gene3D" id="3.90.70.10">
    <property type="entry name" value="Cysteine proteinases"/>
    <property type="match status" value="1"/>
</dbReference>
<dbReference type="PROSITE" id="PS00972">
    <property type="entry name" value="USP_1"/>
    <property type="match status" value="1"/>
</dbReference>
<evidence type="ECO:0000256" key="7">
    <source>
        <dbReference type="ARBA" id="ARBA00022807"/>
    </source>
</evidence>
<evidence type="ECO:0000313" key="13">
    <source>
        <dbReference type="EMBL" id="KAK9695097.1"/>
    </source>
</evidence>
<dbReference type="Pfam" id="PF25985">
    <property type="entry name" value="Ubiquitin_USP47_N"/>
    <property type="match status" value="1"/>
</dbReference>
<dbReference type="CDD" id="cd02659">
    <property type="entry name" value="peptidase_C19C"/>
    <property type="match status" value="1"/>
</dbReference>
<dbReference type="PANTHER" id="PTHR24006:SF702">
    <property type="entry name" value="UBIQUITIN CARBOXYL-TERMINAL HYDROLASE 47"/>
    <property type="match status" value="1"/>
</dbReference>
<accession>A0AAW1IXI4</accession>
<keyword evidence="6 13" id="KW-0378">Hydrolase</keyword>
<evidence type="ECO:0000256" key="11">
    <source>
        <dbReference type="SAM" id="MobiDB-lite"/>
    </source>
</evidence>
<evidence type="ECO:0000256" key="6">
    <source>
        <dbReference type="ARBA" id="ARBA00022801"/>
    </source>
</evidence>
<feature type="region of interest" description="Disordered" evidence="11">
    <location>
        <begin position="1302"/>
        <end position="1347"/>
    </location>
</feature>
<dbReference type="InterPro" id="IPR018200">
    <property type="entry name" value="USP_CS"/>
</dbReference>
<organism evidence="13 14">
    <name type="scientific">Popillia japonica</name>
    <name type="common">Japanese beetle</name>
    <dbReference type="NCBI Taxonomy" id="7064"/>
    <lineage>
        <taxon>Eukaryota</taxon>
        <taxon>Metazoa</taxon>
        <taxon>Ecdysozoa</taxon>
        <taxon>Arthropoda</taxon>
        <taxon>Hexapoda</taxon>
        <taxon>Insecta</taxon>
        <taxon>Pterygota</taxon>
        <taxon>Neoptera</taxon>
        <taxon>Endopterygota</taxon>
        <taxon>Coleoptera</taxon>
        <taxon>Polyphaga</taxon>
        <taxon>Scarabaeiformia</taxon>
        <taxon>Scarabaeidae</taxon>
        <taxon>Rutelinae</taxon>
        <taxon>Popillia</taxon>
    </lineage>
</organism>
<evidence type="ECO:0000256" key="9">
    <source>
        <dbReference type="ARBA" id="ARBA00029910"/>
    </source>
</evidence>
<evidence type="ECO:0000256" key="1">
    <source>
        <dbReference type="ARBA" id="ARBA00000707"/>
    </source>
</evidence>
<feature type="compositionally biased region" description="Polar residues" evidence="11">
    <location>
        <begin position="900"/>
        <end position="917"/>
    </location>
</feature>
<dbReference type="GO" id="GO:0005634">
    <property type="term" value="C:nucleus"/>
    <property type="evidence" value="ECO:0007669"/>
    <property type="project" value="TreeGrafter"/>
</dbReference>
<dbReference type="Proteomes" id="UP001458880">
    <property type="component" value="Unassembled WGS sequence"/>
</dbReference>
<evidence type="ECO:0000259" key="12">
    <source>
        <dbReference type="PROSITE" id="PS50235"/>
    </source>
</evidence>
<dbReference type="InterPro" id="IPR045578">
    <property type="entry name" value="USP47_C"/>
</dbReference>
<proteinExistence type="inferred from homology"/>
<evidence type="ECO:0000256" key="3">
    <source>
        <dbReference type="ARBA" id="ARBA00012759"/>
    </source>
</evidence>
<comment type="caution">
    <text evidence="13">The sequence shown here is derived from an EMBL/GenBank/DDBJ whole genome shotgun (WGS) entry which is preliminary data.</text>
</comment>
<dbReference type="GO" id="GO:0004843">
    <property type="term" value="F:cysteine-type deubiquitinase activity"/>
    <property type="evidence" value="ECO:0007669"/>
    <property type="project" value="UniProtKB-EC"/>
</dbReference>
<keyword evidence="14" id="KW-1185">Reference proteome</keyword>
<dbReference type="InterPro" id="IPR028889">
    <property type="entry name" value="USP"/>
</dbReference>
<keyword evidence="4" id="KW-0645">Protease</keyword>
<feature type="region of interest" description="Disordered" evidence="11">
    <location>
        <begin position="887"/>
        <end position="938"/>
    </location>
</feature>
<dbReference type="InterPro" id="IPR000626">
    <property type="entry name" value="Ubiquitin-like_dom"/>
</dbReference>
<dbReference type="InterPro" id="IPR038765">
    <property type="entry name" value="Papain-like_cys_pep_sf"/>
</dbReference>
<reference evidence="13 14" key="1">
    <citation type="journal article" date="2024" name="BMC Genomics">
        <title>De novo assembly and annotation of Popillia japonica's genome with initial clues to its potential as an invasive pest.</title>
        <authorList>
            <person name="Cucini C."/>
            <person name="Boschi S."/>
            <person name="Funari R."/>
            <person name="Cardaioli E."/>
            <person name="Iannotti N."/>
            <person name="Marturano G."/>
            <person name="Paoli F."/>
            <person name="Bruttini M."/>
            <person name="Carapelli A."/>
            <person name="Frati F."/>
            <person name="Nardi F."/>
        </authorList>
    </citation>
    <scope>NUCLEOTIDE SEQUENCE [LARGE SCALE GENOMIC DNA]</scope>
    <source>
        <strain evidence="13">DMR45628</strain>
    </source>
</reference>
<keyword evidence="7" id="KW-0788">Thiol protease</keyword>
<dbReference type="PROSITE" id="PS50235">
    <property type="entry name" value="USP_3"/>
    <property type="match status" value="1"/>
</dbReference>
<dbReference type="GO" id="GO:0006508">
    <property type="term" value="P:proteolysis"/>
    <property type="evidence" value="ECO:0007669"/>
    <property type="project" value="UniProtKB-KW"/>
</dbReference>
<dbReference type="Pfam" id="PF14560">
    <property type="entry name" value="Ubiquitin_2"/>
    <property type="match status" value="1"/>
</dbReference>
<evidence type="ECO:0000256" key="4">
    <source>
        <dbReference type="ARBA" id="ARBA00022670"/>
    </source>
</evidence>
<dbReference type="GO" id="GO:0016579">
    <property type="term" value="P:protein deubiquitination"/>
    <property type="evidence" value="ECO:0007669"/>
    <property type="project" value="InterPro"/>
</dbReference>